<evidence type="ECO:0000256" key="5">
    <source>
        <dbReference type="ARBA" id="ARBA00022741"/>
    </source>
</evidence>
<evidence type="ECO:0000256" key="1">
    <source>
        <dbReference type="ARBA" id="ARBA00004651"/>
    </source>
</evidence>
<keyword evidence="9" id="KW-0902">Two-component regulatory system</keyword>
<dbReference type="PANTHER" id="PTHR34220">
    <property type="entry name" value="SENSOR HISTIDINE KINASE YPDA"/>
    <property type="match status" value="1"/>
</dbReference>
<dbReference type="InterPro" id="IPR010559">
    <property type="entry name" value="Sig_transdc_His_kin_internal"/>
</dbReference>
<sequence length="568" mass="61157">MNSDALILALAERLGLIVAGAFLLLTITPIHKMRLRQGPSWRSTLLQILFFGAAGILGTYGGNLVSQSVANLRAMAVITGGLFGGPVVGIASGLIAGGHRILIDIGGFSAVPCGLSTMIEGAVAGLLTLYLKERSVDWRWAAGLALGGETLHMGMVLALSHSFTEAVELVRIIAAPMIILNTLGAATFVQVINVVFRYRARQDSVQAQEILDIANSTVSHLRSGLTPESALATARIIHSRVAVGAVAITDETNVLAHIGVGDDHHLAGRPIITEATRTVLETGQPMFLSAKEGIGCGHPNCPFASAIIVPLTKGGSVAGTLKFYGTASKSLDLLLFELGKGLGNLFSTQLELENIQITERMLAHAEIRRLQAQINPHFLFNSLNTITSFCRTSPEKARSLLQDLSSYLRKSLEASRGFVPLSEELDQIRCYLAIEQARFGERIRIDFDVQEGCESWPIPPLIIQPLVENSVRHGILAHENGGEIRVQVRKEGACLHVEVKDDGVGMDQTQVNRLFAKTRLDSRSGGIGVRNCFQRLEQIFGPSYLPQVVSAPGQGTCIDFMLPMPARV</sequence>
<keyword evidence="3" id="KW-0808">Transferase</keyword>
<keyword evidence="7" id="KW-0067">ATP-binding</keyword>
<evidence type="ECO:0000256" key="8">
    <source>
        <dbReference type="ARBA" id="ARBA00022989"/>
    </source>
</evidence>
<feature type="domain" description="Histidine kinase/HSP90-like ATPase" evidence="12">
    <location>
        <begin position="458"/>
        <end position="566"/>
    </location>
</feature>
<feature type="transmembrane region" description="Helical" evidence="11">
    <location>
        <begin position="6"/>
        <end position="25"/>
    </location>
</feature>
<keyword evidence="10 11" id="KW-0472">Membrane</keyword>
<evidence type="ECO:0000256" key="3">
    <source>
        <dbReference type="ARBA" id="ARBA00022679"/>
    </source>
</evidence>
<keyword evidence="4 11" id="KW-0812">Transmembrane</keyword>
<comment type="subcellular location">
    <subcellularLocation>
        <location evidence="1">Cell membrane</location>
        <topology evidence="1">Multi-pass membrane protein</topology>
    </subcellularLocation>
</comment>
<evidence type="ECO:0000256" key="7">
    <source>
        <dbReference type="ARBA" id="ARBA00022840"/>
    </source>
</evidence>
<dbReference type="InterPro" id="IPR050640">
    <property type="entry name" value="Bact_2-comp_sensor_kinase"/>
</dbReference>
<dbReference type="OrthoDB" id="2514702at2"/>
<dbReference type="GO" id="GO:0005524">
    <property type="term" value="F:ATP binding"/>
    <property type="evidence" value="ECO:0007669"/>
    <property type="project" value="UniProtKB-KW"/>
</dbReference>
<dbReference type="InterPro" id="IPR003594">
    <property type="entry name" value="HATPase_dom"/>
</dbReference>
<feature type="transmembrane region" description="Helical" evidence="11">
    <location>
        <begin position="138"/>
        <end position="160"/>
    </location>
</feature>
<dbReference type="GO" id="GO:0071555">
    <property type="term" value="P:cell wall organization"/>
    <property type="evidence" value="ECO:0007669"/>
    <property type="project" value="InterPro"/>
</dbReference>
<protein>
    <submittedName>
        <fullName evidence="13">Two-component system, LytT family, sensor histidine kinase LytS</fullName>
    </submittedName>
</protein>
<accession>A0A1I3RHP4</accession>
<evidence type="ECO:0000256" key="6">
    <source>
        <dbReference type="ARBA" id="ARBA00022777"/>
    </source>
</evidence>
<evidence type="ECO:0000256" key="11">
    <source>
        <dbReference type="SAM" id="Phobius"/>
    </source>
</evidence>
<evidence type="ECO:0000256" key="2">
    <source>
        <dbReference type="ARBA" id="ARBA00022475"/>
    </source>
</evidence>
<dbReference type="SMART" id="SM00387">
    <property type="entry name" value="HATPase_c"/>
    <property type="match status" value="1"/>
</dbReference>
<dbReference type="RefSeq" id="WP_092373008.1">
    <property type="nucleotide sequence ID" value="NZ_FORX01000003.1"/>
</dbReference>
<gene>
    <name evidence="13" type="ORF">SAMN04488082_103156</name>
</gene>
<feature type="transmembrane region" description="Helical" evidence="11">
    <location>
        <begin position="74"/>
        <end position="96"/>
    </location>
</feature>
<dbReference type="Proteomes" id="UP000198635">
    <property type="component" value="Unassembled WGS sequence"/>
</dbReference>
<feature type="transmembrane region" description="Helical" evidence="11">
    <location>
        <begin position="172"/>
        <end position="196"/>
    </location>
</feature>
<dbReference type="PANTHER" id="PTHR34220:SF7">
    <property type="entry name" value="SENSOR HISTIDINE KINASE YPDA"/>
    <property type="match status" value="1"/>
</dbReference>
<dbReference type="GO" id="GO:0000155">
    <property type="term" value="F:phosphorelay sensor kinase activity"/>
    <property type="evidence" value="ECO:0007669"/>
    <property type="project" value="InterPro"/>
</dbReference>
<evidence type="ECO:0000313" key="13">
    <source>
        <dbReference type="EMBL" id="SFJ45229.1"/>
    </source>
</evidence>
<feature type="transmembrane region" description="Helical" evidence="11">
    <location>
        <begin position="108"/>
        <end position="132"/>
    </location>
</feature>
<dbReference type="InterPro" id="IPR011620">
    <property type="entry name" value="Sig_transdc_His_kinase_LytS_TM"/>
</dbReference>
<dbReference type="AlphaFoldDB" id="A0A1I3RHP4"/>
<dbReference type="Pfam" id="PF06580">
    <property type="entry name" value="His_kinase"/>
    <property type="match status" value="1"/>
</dbReference>
<evidence type="ECO:0000256" key="10">
    <source>
        <dbReference type="ARBA" id="ARBA00023136"/>
    </source>
</evidence>
<dbReference type="SUPFAM" id="SSF55874">
    <property type="entry name" value="ATPase domain of HSP90 chaperone/DNA topoisomerase II/histidine kinase"/>
    <property type="match status" value="1"/>
</dbReference>
<feature type="transmembrane region" description="Helical" evidence="11">
    <location>
        <begin position="45"/>
        <end position="62"/>
    </location>
</feature>
<dbReference type="Pfam" id="PF07694">
    <property type="entry name" value="5TM-5TMR_LYT"/>
    <property type="match status" value="1"/>
</dbReference>
<dbReference type="EMBL" id="FORX01000003">
    <property type="protein sequence ID" value="SFJ45229.1"/>
    <property type="molecule type" value="Genomic_DNA"/>
</dbReference>
<evidence type="ECO:0000313" key="14">
    <source>
        <dbReference type="Proteomes" id="UP000198635"/>
    </source>
</evidence>
<keyword evidence="6 13" id="KW-0418">Kinase</keyword>
<dbReference type="GO" id="GO:0005886">
    <property type="term" value="C:plasma membrane"/>
    <property type="evidence" value="ECO:0007669"/>
    <property type="project" value="UniProtKB-SubCell"/>
</dbReference>
<dbReference type="Gene3D" id="3.30.565.10">
    <property type="entry name" value="Histidine kinase-like ATPase, C-terminal domain"/>
    <property type="match status" value="1"/>
</dbReference>
<evidence type="ECO:0000256" key="4">
    <source>
        <dbReference type="ARBA" id="ARBA00022692"/>
    </source>
</evidence>
<name>A0A1I3RHP4_9BACT</name>
<proteinExistence type="predicted"/>
<dbReference type="InterPro" id="IPR036890">
    <property type="entry name" value="HATPase_C_sf"/>
</dbReference>
<keyword evidence="14" id="KW-1185">Reference proteome</keyword>
<organism evidence="13 14">
    <name type="scientific">Desulfomicrobium apsheronum</name>
    <dbReference type="NCBI Taxonomy" id="52560"/>
    <lineage>
        <taxon>Bacteria</taxon>
        <taxon>Pseudomonadati</taxon>
        <taxon>Thermodesulfobacteriota</taxon>
        <taxon>Desulfovibrionia</taxon>
        <taxon>Desulfovibrionales</taxon>
        <taxon>Desulfomicrobiaceae</taxon>
        <taxon>Desulfomicrobium</taxon>
    </lineage>
</organism>
<evidence type="ECO:0000259" key="12">
    <source>
        <dbReference type="SMART" id="SM00387"/>
    </source>
</evidence>
<reference evidence="14" key="1">
    <citation type="submission" date="2016-10" db="EMBL/GenBank/DDBJ databases">
        <authorList>
            <person name="Varghese N."/>
            <person name="Submissions S."/>
        </authorList>
    </citation>
    <scope>NUCLEOTIDE SEQUENCE [LARGE SCALE GENOMIC DNA]</scope>
    <source>
        <strain evidence="14">DSM 5918</strain>
    </source>
</reference>
<dbReference type="Pfam" id="PF02518">
    <property type="entry name" value="HATPase_c"/>
    <property type="match status" value="1"/>
</dbReference>
<keyword evidence="2" id="KW-1003">Cell membrane</keyword>
<keyword evidence="5" id="KW-0547">Nucleotide-binding</keyword>
<evidence type="ECO:0000256" key="9">
    <source>
        <dbReference type="ARBA" id="ARBA00023012"/>
    </source>
</evidence>
<keyword evidence="8 11" id="KW-1133">Transmembrane helix</keyword>
<dbReference type="STRING" id="52560.SAMN04488082_103156"/>